<keyword evidence="8" id="KW-0067">ATP-binding</keyword>
<proteinExistence type="inferred from homology"/>
<dbReference type="SMART" id="SM00220">
    <property type="entry name" value="S_TKc"/>
    <property type="match status" value="1"/>
</dbReference>
<dbReference type="GO" id="GO:0005524">
    <property type="term" value="F:ATP binding"/>
    <property type="evidence" value="ECO:0007669"/>
    <property type="project" value="UniProtKB-KW"/>
</dbReference>
<evidence type="ECO:0000256" key="5">
    <source>
        <dbReference type="ARBA" id="ARBA00022694"/>
    </source>
</evidence>
<dbReference type="RefSeq" id="XP_024885605.1">
    <property type="nucleotide sequence ID" value="XM_025029837.1"/>
</dbReference>
<dbReference type="PROSITE" id="PS00109">
    <property type="entry name" value="PROTEIN_KINASE_TYR"/>
    <property type="match status" value="1"/>
</dbReference>
<organism evidence="12 13">
    <name type="scientific">Temnothorax curvispinosus</name>
    <dbReference type="NCBI Taxonomy" id="300111"/>
    <lineage>
        <taxon>Eukaryota</taxon>
        <taxon>Metazoa</taxon>
        <taxon>Ecdysozoa</taxon>
        <taxon>Arthropoda</taxon>
        <taxon>Hexapoda</taxon>
        <taxon>Insecta</taxon>
        <taxon>Pterygota</taxon>
        <taxon>Neoptera</taxon>
        <taxon>Endopterygota</taxon>
        <taxon>Hymenoptera</taxon>
        <taxon>Apocrita</taxon>
        <taxon>Aculeata</taxon>
        <taxon>Formicoidea</taxon>
        <taxon>Formicidae</taxon>
        <taxon>Myrmicinae</taxon>
        <taxon>Temnothorax</taxon>
    </lineage>
</organism>
<evidence type="ECO:0000256" key="8">
    <source>
        <dbReference type="ARBA" id="ARBA00022840"/>
    </source>
</evidence>
<keyword evidence="5" id="KW-0819">tRNA processing</keyword>
<dbReference type="GO" id="GO:0005829">
    <property type="term" value="C:cytosol"/>
    <property type="evidence" value="ECO:0007669"/>
    <property type="project" value="TreeGrafter"/>
</dbReference>
<evidence type="ECO:0000256" key="6">
    <source>
        <dbReference type="ARBA" id="ARBA00022741"/>
    </source>
</evidence>
<accession>A0A6J1QY91</accession>
<evidence type="ECO:0000256" key="1">
    <source>
        <dbReference type="ARBA" id="ARBA00010630"/>
    </source>
</evidence>
<evidence type="ECO:0000256" key="4">
    <source>
        <dbReference type="ARBA" id="ARBA00022679"/>
    </source>
</evidence>
<dbReference type="PANTHER" id="PTHR12209:SF0">
    <property type="entry name" value="EKC_KEOPS COMPLEX SUBUNIT TP53RK"/>
    <property type="match status" value="1"/>
</dbReference>
<dbReference type="EC" id="2.7.11.1" evidence="2"/>
<dbReference type="GO" id="GO:0000408">
    <property type="term" value="C:EKC/KEOPS complex"/>
    <property type="evidence" value="ECO:0007669"/>
    <property type="project" value="TreeGrafter"/>
</dbReference>
<dbReference type="GeneID" id="112463424"/>
<dbReference type="InterPro" id="IPR000719">
    <property type="entry name" value="Prot_kinase_dom"/>
</dbReference>
<dbReference type="GO" id="GO:0004674">
    <property type="term" value="F:protein serine/threonine kinase activity"/>
    <property type="evidence" value="ECO:0007669"/>
    <property type="project" value="UniProtKB-KW"/>
</dbReference>
<evidence type="ECO:0000313" key="13">
    <source>
        <dbReference type="RefSeq" id="XP_024885605.1"/>
    </source>
</evidence>
<dbReference type="Pfam" id="PF06293">
    <property type="entry name" value="Kdo"/>
    <property type="match status" value="1"/>
</dbReference>
<dbReference type="Proteomes" id="UP000504618">
    <property type="component" value="Unplaced"/>
</dbReference>
<evidence type="ECO:0000256" key="2">
    <source>
        <dbReference type="ARBA" id="ARBA00012513"/>
    </source>
</evidence>
<gene>
    <name evidence="13" type="primary">LOC112463424</name>
</gene>
<dbReference type="Gene3D" id="1.10.510.10">
    <property type="entry name" value="Transferase(Phosphotransferase) domain 1"/>
    <property type="match status" value="1"/>
</dbReference>
<dbReference type="CTD" id="136034380"/>
<dbReference type="GO" id="GO:0070525">
    <property type="term" value="P:tRNA threonylcarbamoyladenosine metabolic process"/>
    <property type="evidence" value="ECO:0007669"/>
    <property type="project" value="TreeGrafter"/>
</dbReference>
<dbReference type="Gene3D" id="3.30.200.20">
    <property type="entry name" value="Phosphorylase Kinase, domain 1"/>
    <property type="match status" value="1"/>
</dbReference>
<keyword evidence="7" id="KW-0418">Kinase</keyword>
<feature type="domain" description="Protein kinase" evidence="11">
    <location>
        <begin position="3"/>
        <end position="238"/>
    </location>
</feature>
<evidence type="ECO:0000256" key="3">
    <source>
        <dbReference type="ARBA" id="ARBA00022527"/>
    </source>
</evidence>
<dbReference type="FunFam" id="3.30.200.20:FF:000201">
    <property type="entry name" value="TP53-regulating kinase isoform X1"/>
    <property type="match status" value="1"/>
</dbReference>
<keyword evidence="6" id="KW-0547">Nucleotide-binding</keyword>
<evidence type="ECO:0000256" key="10">
    <source>
        <dbReference type="ARBA" id="ARBA00048679"/>
    </source>
</evidence>
<comment type="catalytic activity">
    <reaction evidence="10">
        <text>L-seryl-[protein] + ATP = O-phospho-L-seryl-[protein] + ADP + H(+)</text>
        <dbReference type="Rhea" id="RHEA:17989"/>
        <dbReference type="Rhea" id="RHEA-COMP:9863"/>
        <dbReference type="Rhea" id="RHEA-COMP:11604"/>
        <dbReference type="ChEBI" id="CHEBI:15378"/>
        <dbReference type="ChEBI" id="CHEBI:29999"/>
        <dbReference type="ChEBI" id="CHEBI:30616"/>
        <dbReference type="ChEBI" id="CHEBI:83421"/>
        <dbReference type="ChEBI" id="CHEBI:456216"/>
        <dbReference type="EC" id="2.7.11.1"/>
    </reaction>
</comment>
<keyword evidence="4" id="KW-0808">Transferase</keyword>
<evidence type="ECO:0000256" key="7">
    <source>
        <dbReference type="ARBA" id="ARBA00022777"/>
    </source>
</evidence>
<name>A0A6J1QY91_9HYME</name>
<dbReference type="PROSITE" id="PS50011">
    <property type="entry name" value="PROTEIN_KINASE_DOM"/>
    <property type="match status" value="1"/>
</dbReference>
<dbReference type="InterPro" id="IPR022495">
    <property type="entry name" value="Bud32"/>
</dbReference>
<keyword evidence="3" id="KW-0723">Serine/threonine-protein kinase</keyword>
<dbReference type="GO" id="GO:0008033">
    <property type="term" value="P:tRNA processing"/>
    <property type="evidence" value="ECO:0007669"/>
    <property type="project" value="UniProtKB-KW"/>
</dbReference>
<dbReference type="SUPFAM" id="SSF56112">
    <property type="entry name" value="Protein kinase-like (PK-like)"/>
    <property type="match status" value="1"/>
</dbReference>
<dbReference type="OrthoDB" id="3399at2759"/>
<protein>
    <recommendedName>
        <fullName evidence="2">non-specific serine/threonine protein kinase</fullName>
        <ecNumber evidence="2">2.7.11.1</ecNumber>
    </recommendedName>
</protein>
<dbReference type="NCBIfam" id="TIGR03724">
    <property type="entry name" value="arch_bud32"/>
    <property type="match status" value="1"/>
</dbReference>
<keyword evidence="12" id="KW-1185">Reference proteome</keyword>
<sequence>MTMKDSELIAQGAEARLYKGLYLGKTCLMKERFVKNYRHPELDARLTKDRIRAEARAIIRAKSAGIATPALYLVDLERRSIYMEYVENATVLKEFIEKKISGKADADRLVDFIGRGLGTLIGRLHSRNIIHGDLTTSNILVKNDSNEPPYDDQSDAAETQFVMIDFGLARVDSTLEDKAVDLYVLERSLLSAHSEVPTLFSRIFHHYQQHYQNKNQCEQVLARYKQVQERGRKRLMVG</sequence>
<dbReference type="GO" id="GO:0005634">
    <property type="term" value="C:nucleus"/>
    <property type="evidence" value="ECO:0007669"/>
    <property type="project" value="TreeGrafter"/>
</dbReference>
<evidence type="ECO:0000259" key="11">
    <source>
        <dbReference type="PROSITE" id="PS50011"/>
    </source>
</evidence>
<comment type="similarity">
    <text evidence="1">Belongs to the protein kinase superfamily. BUD32 family.</text>
</comment>
<reference evidence="13" key="1">
    <citation type="submission" date="2025-08" db="UniProtKB">
        <authorList>
            <consortium name="RefSeq"/>
        </authorList>
    </citation>
    <scope>IDENTIFICATION</scope>
    <source>
        <tissue evidence="13">Whole body</tissue>
    </source>
</reference>
<evidence type="ECO:0000313" key="12">
    <source>
        <dbReference type="Proteomes" id="UP000504618"/>
    </source>
</evidence>
<evidence type="ECO:0000256" key="9">
    <source>
        <dbReference type="ARBA" id="ARBA00047899"/>
    </source>
</evidence>
<dbReference type="InterPro" id="IPR011009">
    <property type="entry name" value="Kinase-like_dom_sf"/>
</dbReference>
<dbReference type="AlphaFoldDB" id="A0A6J1QY91"/>
<dbReference type="PANTHER" id="PTHR12209">
    <property type="entry name" value="NON-SPECIFIC SERINE/THREONINE PROTEIN KINASE"/>
    <property type="match status" value="1"/>
</dbReference>
<comment type="catalytic activity">
    <reaction evidence="9">
        <text>L-threonyl-[protein] + ATP = O-phospho-L-threonyl-[protein] + ADP + H(+)</text>
        <dbReference type="Rhea" id="RHEA:46608"/>
        <dbReference type="Rhea" id="RHEA-COMP:11060"/>
        <dbReference type="Rhea" id="RHEA-COMP:11605"/>
        <dbReference type="ChEBI" id="CHEBI:15378"/>
        <dbReference type="ChEBI" id="CHEBI:30013"/>
        <dbReference type="ChEBI" id="CHEBI:30616"/>
        <dbReference type="ChEBI" id="CHEBI:61977"/>
        <dbReference type="ChEBI" id="CHEBI:456216"/>
        <dbReference type="EC" id="2.7.11.1"/>
    </reaction>
</comment>
<dbReference type="InterPro" id="IPR008266">
    <property type="entry name" value="Tyr_kinase_AS"/>
</dbReference>